<gene>
    <name evidence="17" type="ORF">AFUS01_LOCUS19671</name>
</gene>
<keyword evidence="5" id="KW-0631">Potassium channel</keyword>
<keyword evidence="18" id="KW-1185">Reference proteome</keyword>
<evidence type="ECO:0000313" key="17">
    <source>
        <dbReference type="EMBL" id="CAG7731062.1"/>
    </source>
</evidence>
<evidence type="ECO:0000256" key="9">
    <source>
        <dbReference type="ARBA" id="ARBA00023065"/>
    </source>
</evidence>
<keyword evidence="7" id="KW-0630">Potassium</keyword>
<evidence type="ECO:0000259" key="16">
    <source>
        <dbReference type="PROSITE" id="PS50042"/>
    </source>
</evidence>
<dbReference type="Pfam" id="PF00520">
    <property type="entry name" value="Ion_trans"/>
    <property type="match status" value="1"/>
</dbReference>
<dbReference type="PANTHER" id="PTHR10217">
    <property type="entry name" value="VOLTAGE AND LIGAND GATED POTASSIUM CHANNEL"/>
    <property type="match status" value="1"/>
</dbReference>
<sequence>TLLQPTEAPLPEYKTAAIEKSRFVLSHYGIFKSCWDWLILVATFYVAVAVPYNAAFYLKENRRTVVSDVVVEVLFIIDIALHFQTTFVNRKGEVVSNPKQIAINYLKGWFLLDLLSALPFDLIYATGVLNEINTPDGLLRSEGVSRIHLLKLTRLVRLARLLQKMDRYSQFSAAILTLLMLCFSLAAHWLACIWYAIALQEMESNDRKLGWLHALAERLEVNVGNVTTAESYLTALYFTCTSLTSVGFGNVSANTLPEKIFSICTMLVGALMHAMVFGNVTAIVQRMYARRSQYQSKWRDLKDFLKLHQIPSELKQRVEDYFQTMWALNHGIDPHETLKEFPEELRGDVSMHLHKEILQLPIFEPAPQGCLKLLSLHIRSNFCAPGEYLVHKGDALQYIYYLSNGSMEVVQCNMVVAILGKGDLVGSDISQQLSTGCEVVVKSSCDVRALTYCDLKCVHIPGLIEVLRLYPEFQNEFAHDITHDLTYNLREGYEAESAESENGPGGQTSLTLPSISEDDEVEEDDDGQRLLTARSEDSRSFSSKSPLLSRENGTSKRSLSECGDNASTMEIQSELITLAHEMRNLVKNLEKTTKSVGTQTEIQNVHWVSSPSII</sequence>
<dbReference type="Proteomes" id="UP000708208">
    <property type="component" value="Unassembled WGS sequence"/>
</dbReference>
<accession>A0A8J2K8F3</accession>
<evidence type="ECO:0000256" key="6">
    <source>
        <dbReference type="ARBA" id="ARBA00022882"/>
    </source>
</evidence>
<comment type="subcellular location">
    <subcellularLocation>
        <location evidence="1">Membrane</location>
        <topology evidence="1">Multi-pass membrane protein</topology>
    </subcellularLocation>
</comment>
<evidence type="ECO:0000256" key="7">
    <source>
        <dbReference type="ARBA" id="ARBA00022958"/>
    </source>
</evidence>
<keyword evidence="9" id="KW-0406">Ion transport</keyword>
<name>A0A8J2K8F3_9HEXA</name>
<feature type="transmembrane region" description="Helical" evidence="15">
    <location>
        <begin position="260"/>
        <end position="284"/>
    </location>
</feature>
<dbReference type="InterPro" id="IPR050818">
    <property type="entry name" value="KCNH_animal-type"/>
</dbReference>
<reference evidence="17" key="1">
    <citation type="submission" date="2021-06" db="EMBL/GenBank/DDBJ databases">
        <authorList>
            <person name="Hodson N. C."/>
            <person name="Mongue J. A."/>
            <person name="Jaron S. K."/>
        </authorList>
    </citation>
    <scope>NUCLEOTIDE SEQUENCE</scope>
</reference>
<evidence type="ECO:0000256" key="3">
    <source>
        <dbReference type="ARBA" id="ARBA00022538"/>
    </source>
</evidence>
<keyword evidence="4 15" id="KW-0812">Transmembrane</keyword>
<evidence type="ECO:0000256" key="5">
    <source>
        <dbReference type="ARBA" id="ARBA00022826"/>
    </source>
</evidence>
<organism evidence="17 18">
    <name type="scientific">Allacma fusca</name>
    <dbReference type="NCBI Taxonomy" id="39272"/>
    <lineage>
        <taxon>Eukaryota</taxon>
        <taxon>Metazoa</taxon>
        <taxon>Ecdysozoa</taxon>
        <taxon>Arthropoda</taxon>
        <taxon>Hexapoda</taxon>
        <taxon>Collembola</taxon>
        <taxon>Symphypleona</taxon>
        <taxon>Sminthuridae</taxon>
        <taxon>Allacma</taxon>
    </lineage>
</organism>
<comment type="catalytic activity">
    <reaction evidence="13">
        <text>K(+)(in) = K(+)(out)</text>
        <dbReference type="Rhea" id="RHEA:29463"/>
        <dbReference type="ChEBI" id="CHEBI:29103"/>
    </reaction>
</comment>
<dbReference type="CDD" id="cd00038">
    <property type="entry name" value="CAP_ED"/>
    <property type="match status" value="1"/>
</dbReference>
<feature type="transmembrane region" description="Helical" evidence="15">
    <location>
        <begin position="37"/>
        <end position="58"/>
    </location>
</feature>
<comment type="caution">
    <text evidence="17">The sequence shown here is derived from an EMBL/GenBank/DDBJ whole genome shotgun (WGS) entry which is preliminary data.</text>
</comment>
<evidence type="ECO:0000256" key="4">
    <source>
        <dbReference type="ARBA" id="ARBA00022692"/>
    </source>
</evidence>
<dbReference type="FunFam" id="1.10.287.70:FF:000145">
    <property type="entry name" value="Eag-like K[+] channel, isoform B"/>
    <property type="match status" value="1"/>
</dbReference>
<keyword evidence="6" id="KW-0851">Voltage-gated channel</keyword>
<protein>
    <recommendedName>
        <fullName evidence="16">Cyclic nucleotide-binding domain-containing protein</fullName>
    </recommendedName>
</protein>
<dbReference type="InterPro" id="IPR005821">
    <property type="entry name" value="Ion_trans_dom"/>
</dbReference>
<keyword evidence="12" id="KW-0407">Ion channel</keyword>
<keyword evidence="3" id="KW-0633">Potassium transport</keyword>
<evidence type="ECO:0000256" key="1">
    <source>
        <dbReference type="ARBA" id="ARBA00004141"/>
    </source>
</evidence>
<evidence type="ECO:0000256" key="11">
    <source>
        <dbReference type="ARBA" id="ARBA00023180"/>
    </source>
</evidence>
<dbReference type="GO" id="GO:0042391">
    <property type="term" value="P:regulation of membrane potential"/>
    <property type="evidence" value="ECO:0007669"/>
    <property type="project" value="TreeGrafter"/>
</dbReference>
<feature type="domain" description="Cyclic nucleotide-binding" evidence="16">
    <location>
        <begin position="382"/>
        <end position="426"/>
    </location>
</feature>
<dbReference type="OrthoDB" id="432483at2759"/>
<evidence type="ECO:0000256" key="2">
    <source>
        <dbReference type="ARBA" id="ARBA00022448"/>
    </source>
</evidence>
<keyword evidence="10 15" id="KW-0472">Membrane</keyword>
<evidence type="ECO:0000256" key="12">
    <source>
        <dbReference type="ARBA" id="ARBA00023303"/>
    </source>
</evidence>
<dbReference type="GO" id="GO:0005249">
    <property type="term" value="F:voltage-gated potassium channel activity"/>
    <property type="evidence" value="ECO:0007669"/>
    <property type="project" value="TreeGrafter"/>
</dbReference>
<feature type="compositionally biased region" description="Low complexity" evidence="14">
    <location>
        <begin position="540"/>
        <end position="550"/>
    </location>
</feature>
<dbReference type="SMART" id="SM00100">
    <property type="entry name" value="cNMP"/>
    <property type="match status" value="1"/>
</dbReference>
<dbReference type="FunFam" id="1.10.1200.260:FF:000002">
    <property type="entry name" value="Potassium voltage-gated channel subfamily H member 8"/>
    <property type="match status" value="1"/>
</dbReference>
<dbReference type="GO" id="GO:0034702">
    <property type="term" value="C:monoatomic ion channel complex"/>
    <property type="evidence" value="ECO:0007669"/>
    <property type="project" value="UniProtKB-KW"/>
</dbReference>
<proteinExistence type="predicted"/>
<evidence type="ECO:0000313" key="18">
    <source>
        <dbReference type="Proteomes" id="UP000708208"/>
    </source>
</evidence>
<dbReference type="EMBL" id="CAJVCH010205107">
    <property type="protein sequence ID" value="CAG7731062.1"/>
    <property type="molecule type" value="Genomic_DNA"/>
</dbReference>
<feature type="transmembrane region" description="Helical" evidence="15">
    <location>
        <begin position="173"/>
        <end position="197"/>
    </location>
</feature>
<dbReference type="FunFam" id="2.60.120.10:FF:000097">
    <property type="entry name" value="Eag-like K[+] channel, isoform B"/>
    <property type="match status" value="1"/>
</dbReference>
<dbReference type="InterPro" id="IPR000595">
    <property type="entry name" value="cNMP-bd_dom"/>
</dbReference>
<evidence type="ECO:0000256" key="10">
    <source>
        <dbReference type="ARBA" id="ARBA00023136"/>
    </source>
</evidence>
<keyword evidence="2" id="KW-0813">Transport</keyword>
<evidence type="ECO:0000256" key="15">
    <source>
        <dbReference type="SAM" id="Phobius"/>
    </source>
</evidence>
<keyword evidence="8 15" id="KW-1133">Transmembrane helix</keyword>
<evidence type="ECO:0000256" key="13">
    <source>
        <dbReference type="ARBA" id="ARBA00034430"/>
    </source>
</evidence>
<feature type="region of interest" description="Disordered" evidence="14">
    <location>
        <begin position="494"/>
        <end position="564"/>
    </location>
</feature>
<feature type="compositionally biased region" description="Acidic residues" evidence="14">
    <location>
        <begin position="516"/>
        <end position="526"/>
    </location>
</feature>
<dbReference type="GO" id="GO:0005886">
    <property type="term" value="C:plasma membrane"/>
    <property type="evidence" value="ECO:0007669"/>
    <property type="project" value="TreeGrafter"/>
</dbReference>
<feature type="non-terminal residue" evidence="17">
    <location>
        <position position="1"/>
    </location>
</feature>
<dbReference type="AlphaFoldDB" id="A0A8J2K8F3"/>
<keyword evidence="11" id="KW-0325">Glycoprotein</keyword>
<evidence type="ECO:0000256" key="14">
    <source>
        <dbReference type="SAM" id="MobiDB-lite"/>
    </source>
</evidence>
<dbReference type="PANTHER" id="PTHR10217:SF637">
    <property type="entry name" value="EAG-LIKE K[+] CHANNEL, ISOFORM A"/>
    <property type="match status" value="1"/>
</dbReference>
<dbReference type="PROSITE" id="PS50042">
    <property type="entry name" value="CNMP_BINDING_3"/>
    <property type="match status" value="1"/>
</dbReference>
<evidence type="ECO:0000256" key="8">
    <source>
        <dbReference type="ARBA" id="ARBA00022989"/>
    </source>
</evidence>